<evidence type="ECO:0000256" key="1">
    <source>
        <dbReference type="SAM" id="MobiDB-lite"/>
    </source>
</evidence>
<evidence type="ECO:0000313" key="2">
    <source>
        <dbReference type="Ensembl" id="ENSMMSP00000029528.1"/>
    </source>
</evidence>
<feature type="region of interest" description="Disordered" evidence="1">
    <location>
        <begin position="17"/>
        <end position="43"/>
    </location>
</feature>
<dbReference type="GeneTree" id="ENSGT00960000190516"/>
<protein>
    <submittedName>
        <fullName evidence="2">Uncharacterized protein</fullName>
    </submittedName>
</protein>
<dbReference type="Proteomes" id="UP000694544">
    <property type="component" value="Unplaced"/>
</dbReference>
<reference evidence="2" key="1">
    <citation type="submission" date="2025-08" db="UniProtKB">
        <authorList>
            <consortium name="Ensembl"/>
        </authorList>
    </citation>
    <scope>IDENTIFICATION</scope>
</reference>
<accession>A0A8C6FV86</accession>
<organism evidence="2 3">
    <name type="scientific">Moschus moschiferus</name>
    <name type="common">Siberian musk deer</name>
    <name type="synonym">Moschus sibiricus</name>
    <dbReference type="NCBI Taxonomy" id="68415"/>
    <lineage>
        <taxon>Eukaryota</taxon>
        <taxon>Metazoa</taxon>
        <taxon>Chordata</taxon>
        <taxon>Craniata</taxon>
        <taxon>Vertebrata</taxon>
        <taxon>Euteleostomi</taxon>
        <taxon>Mammalia</taxon>
        <taxon>Eutheria</taxon>
        <taxon>Laurasiatheria</taxon>
        <taxon>Artiodactyla</taxon>
        <taxon>Ruminantia</taxon>
        <taxon>Pecora</taxon>
        <taxon>Moschidae</taxon>
        <taxon>Moschus</taxon>
    </lineage>
</organism>
<reference evidence="2" key="2">
    <citation type="submission" date="2025-09" db="UniProtKB">
        <authorList>
            <consortium name="Ensembl"/>
        </authorList>
    </citation>
    <scope>IDENTIFICATION</scope>
</reference>
<proteinExistence type="predicted"/>
<keyword evidence="3" id="KW-1185">Reference proteome</keyword>
<name>A0A8C6FV86_MOSMO</name>
<dbReference type="Ensembl" id="ENSMMST00000032524.1">
    <property type="protein sequence ID" value="ENSMMSP00000029528.1"/>
    <property type="gene ID" value="ENSMMSG00000022109.1"/>
</dbReference>
<evidence type="ECO:0000313" key="3">
    <source>
        <dbReference type="Proteomes" id="UP000694544"/>
    </source>
</evidence>
<sequence length="91" mass="9689">MPTGNCWVSWTTSFRTKTASSSSPRCTAAKGPSPCLGPLGVGRTEESDNPLGPYFQIFLSPLAAFFPTLSLELPPGREKRPGAKNEPFSGT</sequence>
<dbReference type="AlphaFoldDB" id="A0A8C6FV86"/>